<feature type="binding site" evidence="8">
    <location>
        <begin position="18"/>
        <end position="23"/>
    </location>
    <ligand>
        <name>ATP</name>
        <dbReference type="ChEBI" id="CHEBI:30616"/>
    </ligand>
</feature>
<evidence type="ECO:0000256" key="1">
    <source>
        <dbReference type="ARBA" id="ARBA00004496"/>
    </source>
</evidence>
<dbReference type="Pfam" id="PF11734">
    <property type="entry name" value="TilS_C"/>
    <property type="match status" value="1"/>
</dbReference>
<dbReference type="SUPFAM" id="SSF56037">
    <property type="entry name" value="PheT/TilS domain"/>
    <property type="match status" value="1"/>
</dbReference>
<dbReference type="InterPro" id="IPR012796">
    <property type="entry name" value="Lysidine-tRNA-synth_C"/>
</dbReference>
<dbReference type="EC" id="6.3.4.19" evidence="8"/>
<dbReference type="SMART" id="SM00977">
    <property type="entry name" value="TilS_C"/>
    <property type="match status" value="1"/>
</dbReference>
<evidence type="ECO:0000256" key="2">
    <source>
        <dbReference type="ARBA" id="ARBA00022490"/>
    </source>
</evidence>
<dbReference type="InterPro" id="IPR014729">
    <property type="entry name" value="Rossmann-like_a/b/a_fold"/>
</dbReference>
<comment type="similarity">
    <text evidence="8">Belongs to the tRNA(Ile)-lysidine synthase family.</text>
</comment>
<comment type="domain">
    <text evidence="8">The N-terminal region contains the highly conserved SGGXDS motif, predicted to be a P-loop motif involved in ATP binding.</text>
</comment>
<dbReference type="EMBL" id="CP138333">
    <property type="protein sequence ID" value="WZX29511.1"/>
    <property type="molecule type" value="Genomic_DNA"/>
</dbReference>
<proteinExistence type="inferred from homology"/>
<organism evidence="10 11">
    <name type="scientific">Salinicoccus bachuensis</name>
    <dbReference type="NCBI Taxonomy" id="3136731"/>
    <lineage>
        <taxon>Bacteria</taxon>
        <taxon>Bacillati</taxon>
        <taxon>Bacillota</taxon>
        <taxon>Bacilli</taxon>
        <taxon>Bacillales</taxon>
        <taxon>Staphylococcaceae</taxon>
        <taxon>Salinicoccus</taxon>
    </lineage>
</organism>
<sequence>MELFSPWKQDETIALAISGGMDSMVLYHVLRTTHAYASGQLILLHVNHGQRTASIEEAEYIMKMAQQDGHICEMTTLDIPSDAFSQERAREARYQFFDTMMKKHGASILLTAHHLDDQYETILHSLLSGRHLPGAMGIPSDRDMVDYRVVRPLIGATREEIAAYARHHGVVHFEDETNSGTDYTRNYIRHRLMPSIKESAHLQEEHLIRLRDDMADIDGILKAEAETFLEGRSKTLPRSAFNAQKHIIRFYIMQAWLKADGVELRRRYIEEIMAVIASDTANAAFEAGKTSIVISYDQITRKQGKDENVDVLRIERDGSYVFNGYRITTRLAAHQYPLEVRTKEAGDRMKIPGTGTKKLSRIFIDGKVPRDEREKMPVILDSDHQIIALGEIYNIMGNKEKNSRLLIEKEFTDEPEK</sequence>
<dbReference type="NCBIfam" id="TIGR02432">
    <property type="entry name" value="lysidine_TilS_N"/>
    <property type="match status" value="1"/>
</dbReference>
<evidence type="ECO:0000259" key="9">
    <source>
        <dbReference type="SMART" id="SM00977"/>
    </source>
</evidence>
<comment type="catalytic activity">
    <reaction evidence="7 8">
        <text>cytidine(34) in tRNA(Ile2) + L-lysine + ATP = lysidine(34) in tRNA(Ile2) + AMP + diphosphate + H(+)</text>
        <dbReference type="Rhea" id="RHEA:43744"/>
        <dbReference type="Rhea" id="RHEA-COMP:10625"/>
        <dbReference type="Rhea" id="RHEA-COMP:10670"/>
        <dbReference type="ChEBI" id="CHEBI:15378"/>
        <dbReference type="ChEBI" id="CHEBI:30616"/>
        <dbReference type="ChEBI" id="CHEBI:32551"/>
        <dbReference type="ChEBI" id="CHEBI:33019"/>
        <dbReference type="ChEBI" id="CHEBI:82748"/>
        <dbReference type="ChEBI" id="CHEBI:83665"/>
        <dbReference type="ChEBI" id="CHEBI:456215"/>
        <dbReference type="EC" id="6.3.4.19"/>
    </reaction>
</comment>
<name>A0ABZ3CJC2_9STAP</name>
<dbReference type="Pfam" id="PF01171">
    <property type="entry name" value="ATP_bind_3"/>
    <property type="match status" value="1"/>
</dbReference>
<evidence type="ECO:0000256" key="8">
    <source>
        <dbReference type="HAMAP-Rule" id="MF_01161"/>
    </source>
</evidence>
<dbReference type="SUPFAM" id="SSF52402">
    <property type="entry name" value="Adenine nucleotide alpha hydrolases-like"/>
    <property type="match status" value="1"/>
</dbReference>
<keyword evidence="4 8" id="KW-0819">tRNA processing</keyword>
<keyword evidence="11" id="KW-1185">Reference proteome</keyword>
<dbReference type="Gene3D" id="3.40.50.620">
    <property type="entry name" value="HUPs"/>
    <property type="match status" value="1"/>
</dbReference>
<dbReference type="InterPro" id="IPR011063">
    <property type="entry name" value="TilS/TtcA_N"/>
</dbReference>
<reference evidence="11" key="1">
    <citation type="submission" date="2023-10" db="EMBL/GenBank/DDBJ databases">
        <title>Genome analysis and identification of Salinococcus sp. Bachu38 nov., a PGPR from the rhizosphere of Tamarix.</title>
        <authorList>
            <person name="Liang Z."/>
            <person name="Zhang X."/>
            <person name="Jia J."/>
            <person name="Chen X."/>
            <person name="Wang Y."/>
            <person name="Wang Q."/>
            <person name="Wang R."/>
        </authorList>
    </citation>
    <scope>NUCLEOTIDE SEQUENCE [LARGE SCALE GENOMIC DNA]</scope>
    <source>
        <strain evidence="11">Bachu38</strain>
    </source>
</reference>
<evidence type="ECO:0000313" key="10">
    <source>
        <dbReference type="EMBL" id="WZX29511.1"/>
    </source>
</evidence>
<evidence type="ECO:0000256" key="5">
    <source>
        <dbReference type="ARBA" id="ARBA00022741"/>
    </source>
</evidence>
<evidence type="ECO:0000256" key="4">
    <source>
        <dbReference type="ARBA" id="ARBA00022694"/>
    </source>
</evidence>
<dbReference type="GO" id="GO:0032267">
    <property type="term" value="F:tRNA(Ile)-lysidine synthase activity"/>
    <property type="evidence" value="ECO:0007669"/>
    <property type="project" value="UniProtKB-EC"/>
</dbReference>
<dbReference type="Proteomes" id="UP001455384">
    <property type="component" value="Chromosome"/>
</dbReference>
<dbReference type="CDD" id="cd01992">
    <property type="entry name" value="TilS_N"/>
    <property type="match status" value="1"/>
</dbReference>
<dbReference type="NCBIfam" id="TIGR02433">
    <property type="entry name" value="lysidine_TilS_C"/>
    <property type="match status" value="1"/>
</dbReference>
<dbReference type="RefSeq" id="WP_342388071.1">
    <property type="nucleotide sequence ID" value="NZ_CP138333.2"/>
</dbReference>
<gene>
    <name evidence="8 10" type="primary">tilS</name>
    <name evidence="10" type="ORF">RQP18_12810</name>
</gene>
<feature type="domain" description="Lysidine-tRNA(Ile) synthetase C-terminal" evidence="9">
    <location>
        <begin position="338"/>
        <end position="407"/>
    </location>
</feature>
<keyword evidence="2 8" id="KW-0963">Cytoplasm</keyword>
<dbReference type="PANTHER" id="PTHR43033">
    <property type="entry name" value="TRNA(ILE)-LYSIDINE SYNTHASE-RELATED"/>
    <property type="match status" value="1"/>
</dbReference>
<evidence type="ECO:0000256" key="7">
    <source>
        <dbReference type="ARBA" id="ARBA00048539"/>
    </source>
</evidence>
<keyword evidence="6 8" id="KW-0067">ATP-binding</keyword>
<evidence type="ECO:0000256" key="6">
    <source>
        <dbReference type="ARBA" id="ARBA00022840"/>
    </source>
</evidence>
<dbReference type="InterPro" id="IPR012094">
    <property type="entry name" value="tRNA_Ile_lys_synt"/>
</dbReference>
<evidence type="ECO:0000256" key="3">
    <source>
        <dbReference type="ARBA" id="ARBA00022598"/>
    </source>
</evidence>
<keyword evidence="3 8" id="KW-0436">Ligase</keyword>
<dbReference type="HAMAP" id="MF_01161">
    <property type="entry name" value="tRNA_Ile_lys_synt"/>
    <property type="match status" value="1"/>
</dbReference>
<accession>A0ABZ3CJC2</accession>
<comment type="function">
    <text evidence="8">Ligates lysine onto the cytidine present at position 34 of the AUA codon-specific tRNA(Ile) that contains the anticodon CAU, in an ATP-dependent manner. Cytidine is converted to lysidine, thus changing the amino acid specificity of the tRNA from methionine to isoleucine.</text>
</comment>
<comment type="subcellular location">
    <subcellularLocation>
        <location evidence="1 8">Cytoplasm</location>
    </subcellularLocation>
</comment>
<keyword evidence="5 8" id="KW-0547">Nucleotide-binding</keyword>
<evidence type="ECO:0000313" key="11">
    <source>
        <dbReference type="Proteomes" id="UP001455384"/>
    </source>
</evidence>
<dbReference type="PANTHER" id="PTHR43033:SF1">
    <property type="entry name" value="TRNA(ILE)-LYSIDINE SYNTHASE-RELATED"/>
    <property type="match status" value="1"/>
</dbReference>
<dbReference type="InterPro" id="IPR012795">
    <property type="entry name" value="tRNA_Ile_lys_synt_N"/>
</dbReference>
<protein>
    <recommendedName>
        <fullName evidence="8">tRNA(Ile)-lysidine synthase</fullName>
        <ecNumber evidence="8">6.3.4.19</ecNumber>
    </recommendedName>
    <alternativeName>
        <fullName evidence="8">tRNA(Ile)-2-lysyl-cytidine synthase</fullName>
    </alternativeName>
    <alternativeName>
        <fullName evidence="8">tRNA(Ile)-lysidine synthetase</fullName>
    </alternativeName>
</protein>